<comment type="caution">
    <text evidence="4">The sequence shown here is derived from an EMBL/GenBank/DDBJ whole genome shotgun (WGS) entry which is preliminary data.</text>
</comment>
<name>A0A8X6MDJ1_9ARAC</name>
<dbReference type="Gene3D" id="3.40.50.300">
    <property type="entry name" value="P-loop containing nucleotide triphosphate hydrolases"/>
    <property type="match status" value="1"/>
</dbReference>
<feature type="non-terminal residue" evidence="4">
    <location>
        <position position="326"/>
    </location>
</feature>
<comment type="similarity">
    <text evidence="1">Belongs to the sulfotransferase 1 family.</text>
</comment>
<dbReference type="SUPFAM" id="SSF52540">
    <property type="entry name" value="P-loop containing nucleoside triphosphate hydrolases"/>
    <property type="match status" value="1"/>
</dbReference>
<evidence type="ECO:0000313" key="5">
    <source>
        <dbReference type="Proteomes" id="UP000886998"/>
    </source>
</evidence>
<dbReference type="GO" id="GO:0008146">
    <property type="term" value="F:sulfotransferase activity"/>
    <property type="evidence" value="ECO:0007669"/>
    <property type="project" value="InterPro"/>
</dbReference>
<organism evidence="4 5">
    <name type="scientific">Trichonephila inaurata madagascariensis</name>
    <dbReference type="NCBI Taxonomy" id="2747483"/>
    <lineage>
        <taxon>Eukaryota</taxon>
        <taxon>Metazoa</taxon>
        <taxon>Ecdysozoa</taxon>
        <taxon>Arthropoda</taxon>
        <taxon>Chelicerata</taxon>
        <taxon>Arachnida</taxon>
        <taxon>Araneae</taxon>
        <taxon>Araneomorphae</taxon>
        <taxon>Entelegynae</taxon>
        <taxon>Araneoidea</taxon>
        <taxon>Nephilidae</taxon>
        <taxon>Trichonephila</taxon>
        <taxon>Trichonephila inaurata</taxon>
    </lineage>
</organism>
<keyword evidence="2" id="KW-0808">Transferase</keyword>
<gene>
    <name evidence="4" type="primary">SULT1C4</name>
    <name evidence="4" type="ORF">TNIN_464421</name>
</gene>
<keyword evidence="5" id="KW-1185">Reference proteome</keyword>
<dbReference type="EMBL" id="BMAV01025555">
    <property type="protein sequence ID" value="GFS42508.1"/>
    <property type="molecule type" value="Genomic_DNA"/>
</dbReference>
<reference evidence="4" key="1">
    <citation type="submission" date="2020-08" db="EMBL/GenBank/DDBJ databases">
        <title>Multicomponent nature underlies the extraordinary mechanical properties of spider dragline silk.</title>
        <authorList>
            <person name="Kono N."/>
            <person name="Nakamura H."/>
            <person name="Mori M."/>
            <person name="Yoshida Y."/>
            <person name="Ohtoshi R."/>
            <person name="Malay A.D."/>
            <person name="Moran D.A.P."/>
            <person name="Tomita M."/>
            <person name="Numata K."/>
            <person name="Arakawa K."/>
        </authorList>
    </citation>
    <scope>NUCLEOTIDE SEQUENCE</scope>
</reference>
<dbReference type="OrthoDB" id="205623at2759"/>
<proteinExistence type="inferred from homology"/>
<dbReference type="Pfam" id="PF00685">
    <property type="entry name" value="Sulfotransfer_1"/>
    <property type="match status" value="1"/>
</dbReference>
<dbReference type="PANTHER" id="PTHR11783">
    <property type="entry name" value="SULFOTRANSFERASE SULT"/>
    <property type="match status" value="1"/>
</dbReference>
<feature type="domain" description="Sulfotransferase" evidence="3">
    <location>
        <begin position="47"/>
        <end position="315"/>
    </location>
</feature>
<evidence type="ECO:0000256" key="2">
    <source>
        <dbReference type="ARBA" id="ARBA00022679"/>
    </source>
</evidence>
<protein>
    <submittedName>
        <fullName evidence="4">Sulfotransferase 1C4</fullName>
    </submittedName>
</protein>
<dbReference type="AlphaFoldDB" id="A0A8X6MDJ1"/>
<dbReference type="InterPro" id="IPR000863">
    <property type="entry name" value="Sulfotransferase_dom"/>
</dbReference>
<dbReference type="InterPro" id="IPR027417">
    <property type="entry name" value="P-loop_NTPase"/>
</dbReference>
<sequence>SSRVRVLVKDTARMGKKPRYKEIDGLVLPPSFDPKVFRDACAFKPGPDDVVVATYPKCGTTWTQQVVALILRKGEPFLKAEEYFNTLPFLEMTTMEELSRLKKPRCIKTHLPFDRINFSKEAKYIYVARHPIDCVVSFFHHTRFFPIYFFSDGDFDDYFGLFIEGKVDWNDYFDHLLQWYEHKNEPNVLFLSYESMKKDPRKVCLEIARFLGKNYYKTVVENDEEVLKKVLKYSSLEFMKSTVNEFWKEHFSHIPPEDIQKRNPVIKNYADLMKEAFKNGEIAIGSFIRKGVVGEGKITLSKEQLQKLNDRILEKTVHSNVMDLWK</sequence>
<accession>A0A8X6MDJ1</accession>
<evidence type="ECO:0000256" key="1">
    <source>
        <dbReference type="ARBA" id="ARBA00005771"/>
    </source>
</evidence>
<evidence type="ECO:0000313" key="4">
    <source>
        <dbReference type="EMBL" id="GFS42508.1"/>
    </source>
</evidence>
<evidence type="ECO:0000259" key="3">
    <source>
        <dbReference type="Pfam" id="PF00685"/>
    </source>
</evidence>
<dbReference type="Proteomes" id="UP000886998">
    <property type="component" value="Unassembled WGS sequence"/>
</dbReference>